<dbReference type="OrthoDB" id="7550275at2759"/>
<dbReference type="EMBL" id="LBMM01010627">
    <property type="protein sequence ID" value="KMQ87349.1"/>
    <property type="molecule type" value="Genomic_DNA"/>
</dbReference>
<keyword evidence="2" id="KW-0695">RNA-directed DNA polymerase</keyword>
<comment type="caution">
    <text evidence="2">The sequence shown here is derived from an EMBL/GenBank/DDBJ whole genome shotgun (WGS) entry which is preliminary data.</text>
</comment>
<dbReference type="Proteomes" id="UP000036403">
    <property type="component" value="Unassembled WGS sequence"/>
</dbReference>
<dbReference type="SUPFAM" id="SSF56219">
    <property type="entry name" value="DNase I-like"/>
    <property type="match status" value="1"/>
</dbReference>
<dbReference type="AlphaFoldDB" id="A0A0J7KAP0"/>
<proteinExistence type="predicted"/>
<dbReference type="GO" id="GO:0003964">
    <property type="term" value="F:RNA-directed DNA polymerase activity"/>
    <property type="evidence" value="ECO:0007669"/>
    <property type="project" value="UniProtKB-KW"/>
</dbReference>
<keyword evidence="2" id="KW-0808">Transferase</keyword>
<accession>A0A0J7KAP0</accession>
<dbReference type="STRING" id="67767.A0A0J7KAP0"/>
<feature type="domain" description="Endonuclease/exonuclease/phosphatase" evidence="1">
    <location>
        <begin position="25"/>
        <end position="138"/>
    </location>
</feature>
<dbReference type="Pfam" id="PF14529">
    <property type="entry name" value="Exo_endo_phos_2"/>
    <property type="match status" value="1"/>
</dbReference>
<keyword evidence="3" id="KW-1185">Reference proteome</keyword>
<sequence length="293" mass="33806">MKAILSKSYIQATTIVIGDRSGSISVAAVYCSPKHNITKEEYMVFFSTLGRRFIAGGDCDYNAKHHQWDSRLITPKGRQLSQAMKIMGLNVVSTGQPTYWPTNKQKVPDLIDFCITKGTSRQYFRCESYYELSSDYSPTLITLSSRVHEKTIKCKLHNYKISWILFRESVENSLDTEIVLKNDDDIFVAVQKFNDCVQQAAWISTPTCFNSNLAPQSSLVVKEIMAKKRTIHKLWQQTRHPMHKKWLNFITKRLKNTLDGERNEAIQEYLRNLDASDATDYSLWKATKKIKQL</sequence>
<reference evidence="2 3" key="1">
    <citation type="submission" date="2015-04" db="EMBL/GenBank/DDBJ databases">
        <title>Lasius niger genome sequencing.</title>
        <authorList>
            <person name="Konorov E.A."/>
            <person name="Nikitin M.A."/>
            <person name="Kirill M.V."/>
            <person name="Chang P."/>
        </authorList>
    </citation>
    <scope>NUCLEOTIDE SEQUENCE [LARGE SCALE GENOMIC DNA]</scope>
    <source>
        <tissue evidence="2">Whole</tissue>
    </source>
</reference>
<dbReference type="InterPro" id="IPR036691">
    <property type="entry name" value="Endo/exonu/phosph_ase_sf"/>
</dbReference>
<evidence type="ECO:0000313" key="3">
    <source>
        <dbReference type="Proteomes" id="UP000036403"/>
    </source>
</evidence>
<gene>
    <name evidence="2" type="ORF">RF55_13381</name>
</gene>
<keyword evidence="2" id="KW-0548">Nucleotidyltransferase</keyword>
<evidence type="ECO:0000259" key="1">
    <source>
        <dbReference type="Pfam" id="PF14529"/>
    </source>
</evidence>
<name>A0A0J7KAP0_LASNI</name>
<dbReference type="InterPro" id="IPR005135">
    <property type="entry name" value="Endo/exonuclease/phosphatase"/>
</dbReference>
<dbReference type="Gene3D" id="3.60.10.10">
    <property type="entry name" value="Endonuclease/exonuclease/phosphatase"/>
    <property type="match status" value="1"/>
</dbReference>
<organism evidence="2 3">
    <name type="scientific">Lasius niger</name>
    <name type="common">Black garden ant</name>
    <dbReference type="NCBI Taxonomy" id="67767"/>
    <lineage>
        <taxon>Eukaryota</taxon>
        <taxon>Metazoa</taxon>
        <taxon>Ecdysozoa</taxon>
        <taxon>Arthropoda</taxon>
        <taxon>Hexapoda</taxon>
        <taxon>Insecta</taxon>
        <taxon>Pterygota</taxon>
        <taxon>Neoptera</taxon>
        <taxon>Endopterygota</taxon>
        <taxon>Hymenoptera</taxon>
        <taxon>Apocrita</taxon>
        <taxon>Aculeata</taxon>
        <taxon>Formicoidea</taxon>
        <taxon>Formicidae</taxon>
        <taxon>Formicinae</taxon>
        <taxon>Lasius</taxon>
        <taxon>Lasius</taxon>
    </lineage>
</organism>
<evidence type="ECO:0000313" key="2">
    <source>
        <dbReference type="EMBL" id="KMQ87349.1"/>
    </source>
</evidence>
<dbReference type="PaxDb" id="67767-A0A0J7KAP0"/>
<protein>
    <submittedName>
        <fullName evidence="2">Rna-directed dna polymerase from mobile element jockey-like protein</fullName>
    </submittedName>
</protein>